<dbReference type="GeneID" id="11971753"/>
<keyword evidence="2" id="KW-1185">Reference proteome</keyword>
<dbReference type="Proteomes" id="UP000005233">
    <property type="component" value="Chromosome"/>
</dbReference>
<dbReference type="eggNOG" id="arCOG03597">
    <property type="taxonomic scope" value="Archaea"/>
</dbReference>
<gene>
    <name evidence="1" type="ordered locus">Mtc_1615</name>
</gene>
<dbReference type="AlphaFoldDB" id="H8I7W5"/>
<evidence type="ECO:0000313" key="2">
    <source>
        <dbReference type="Proteomes" id="UP000005233"/>
    </source>
</evidence>
<dbReference type="Pfam" id="PF10967">
    <property type="entry name" value="DUF2769"/>
    <property type="match status" value="1"/>
</dbReference>
<dbReference type="EMBL" id="CP003243">
    <property type="protein sequence ID" value="AFD00365.1"/>
    <property type="molecule type" value="Genomic_DNA"/>
</dbReference>
<proteinExistence type="predicted"/>
<dbReference type="RefSeq" id="WP_014406196.1">
    <property type="nucleotide sequence ID" value="NC_017034.1"/>
</dbReference>
<dbReference type="KEGG" id="mez:Mtc_1615"/>
<name>H8I7W5_METCZ</name>
<evidence type="ECO:0000313" key="1">
    <source>
        <dbReference type="EMBL" id="AFD00365.1"/>
    </source>
</evidence>
<sequence>MDKFDRTVKELKRLEPQDKARKVQRYLVKCQCPSCPSYTDCAKSDNEGIFCLMGNSFRCINEIKGCNCPACPVESELSMKDDMYCMKGSEFENRYFNNLR</sequence>
<dbReference type="HOGENOM" id="CLU_170072_0_0_2"/>
<organism evidence="1 2">
    <name type="scientific">Methanocella conradii (strain DSM 24694 / JCM 17849 / CGMCC 1.5162 / HZ254)</name>
    <dbReference type="NCBI Taxonomy" id="1041930"/>
    <lineage>
        <taxon>Archaea</taxon>
        <taxon>Methanobacteriati</taxon>
        <taxon>Methanobacteriota</taxon>
        <taxon>Stenosarchaea group</taxon>
        <taxon>Methanomicrobia</taxon>
        <taxon>Methanocellales</taxon>
        <taxon>Methanocellaceae</taxon>
        <taxon>Methanocella</taxon>
    </lineage>
</organism>
<accession>H8I7W5</accession>
<dbReference type="STRING" id="1041930.Mtc_1615"/>
<dbReference type="OrthoDB" id="71341at2157"/>
<protein>
    <recommendedName>
        <fullName evidence="3">DUF2769 domain-containing protein</fullName>
    </recommendedName>
</protein>
<evidence type="ECO:0008006" key="3">
    <source>
        <dbReference type="Google" id="ProtNLM"/>
    </source>
</evidence>
<dbReference type="InterPro" id="IPR020075">
    <property type="entry name" value="Uncharacterised_AF2234"/>
</dbReference>
<reference evidence="1 2" key="1">
    <citation type="journal article" date="2012" name="J. Bacteriol.">
        <title>Complete genome sequence of a thermophilic methanogen, Methanocella conradii HZ254, isolated from Chinese rice field soil.</title>
        <authorList>
            <person name="Lu Z."/>
            <person name="Lu Y."/>
        </authorList>
    </citation>
    <scope>NUCLEOTIDE SEQUENCE [LARGE SCALE GENOMIC DNA]</scope>
    <source>
        <strain evidence="2">DSM 24694 / JCM 17849 / CGMCC 1.5162 / HZ254</strain>
    </source>
</reference>